<sequence length="101" mass="11114">MADTIGLPEMQLHPSRAVPLYYSLALGIEAAIDDGRISLHDNFESVSVLHHRVRLSAGTVRRAFRHLEERGVVRRTSRSTFTVVALPNSGSTRAASCKELS</sequence>
<dbReference type="Proteomes" id="UP000198327">
    <property type="component" value="Unassembled WGS sequence"/>
</dbReference>
<dbReference type="InterPro" id="IPR036388">
    <property type="entry name" value="WH-like_DNA-bd_sf"/>
</dbReference>
<proteinExistence type="predicted"/>
<organism evidence="1 2">
    <name type="scientific">Rhodococcoides kyotonense</name>
    <dbReference type="NCBI Taxonomy" id="398843"/>
    <lineage>
        <taxon>Bacteria</taxon>
        <taxon>Bacillati</taxon>
        <taxon>Actinomycetota</taxon>
        <taxon>Actinomycetes</taxon>
        <taxon>Mycobacteriales</taxon>
        <taxon>Nocardiaceae</taxon>
        <taxon>Rhodococcoides</taxon>
    </lineage>
</organism>
<dbReference type="AlphaFoldDB" id="A0A239M050"/>
<keyword evidence="2" id="KW-1185">Reference proteome</keyword>
<reference evidence="2" key="1">
    <citation type="submission" date="2017-06" db="EMBL/GenBank/DDBJ databases">
        <authorList>
            <person name="Varghese N."/>
            <person name="Submissions S."/>
        </authorList>
    </citation>
    <scope>NUCLEOTIDE SEQUENCE [LARGE SCALE GENOMIC DNA]</scope>
    <source>
        <strain evidence="2">JCM 23211</strain>
    </source>
</reference>
<dbReference type="RefSeq" id="WP_141136530.1">
    <property type="nucleotide sequence ID" value="NZ_FZOW01000015.1"/>
</dbReference>
<gene>
    <name evidence="1" type="ORF">SAMN05421642_1152</name>
</gene>
<evidence type="ECO:0000313" key="2">
    <source>
        <dbReference type="Proteomes" id="UP000198327"/>
    </source>
</evidence>
<dbReference type="SUPFAM" id="SSF46785">
    <property type="entry name" value="Winged helix' DNA-binding domain"/>
    <property type="match status" value="1"/>
</dbReference>
<dbReference type="InterPro" id="IPR036390">
    <property type="entry name" value="WH_DNA-bd_sf"/>
</dbReference>
<dbReference type="EMBL" id="FZOW01000015">
    <property type="protein sequence ID" value="SNT35279.1"/>
    <property type="molecule type" value="Genomic_DNA"/>
</dbReference>
<protein>
    <submittedName>
        <fullName evidence="1">Regulatory protein, gntR family</fullName>
    </submittedName>
</protein>
<dbReference type="OrthoDB" id="6626198at2"/>
<accession>A0A239M050</accession>
<evidence type="ECO:0000313" key="1">
    <source>
        <dbReference type="EMBL" id="SNT35279.1"/>
    </source>
</evidence>
<dbReference type="Gene3D" id="1.10.10.10">
    <property type="entry name" value="Winged helix-like DNA-binding domain superfamily/Winged helix DNA-binding domain"/>
    <property type="match status" value="1"/>
</dbReference>
<name>A0A239M050_9NOCA</name>